<reference evidence="4" key="1">
    <citation type="journal article" date="2019" name="Int. J. Syst. Evol. Microbiol.">
        <title>The Global Catalogue of Microorganisms (GCM) 10K type strain sequencing project: providing services to taxonomists for standard genome sequencing and annotation.</title>
        <authorList>
            <consortium name="The Broad Institute Genomics Platform"/>
            <consortium name="The Broad Institute Genome Sequencing Center for Infectious Disease"/>
            <person name="Wu L."/>
            <person name="Ma J."/>
        </authorList>
    </citation>
    <scope>NUCLEOTIDE SEQUENCE [LARGE SCALE GENOMIC DNA]</scope>
    <source>
        <strain evidence="4">JCM 15614</strain>
    </source>
</reference>
<feature type="region of interest" description="Disordered" evidence="1">
    <location>
        <begin position="163"/>
        <end position="212"/>
    </location>
</feature>
<accession>A0ABP6P8V3</accession>
<proteinExistence type="predicted"/>
<protein>
    <recommendedName>
        <fullName evidence="5">Tryptophan-associated transmembrane protein (Trp_oprn_chp)</fullName>
    </recommendedName>
</protein>
<keyword evidence="4" id="KW-1185">Reference proteome</keyword>
<keyword evidence="2" id="KW-0812">Transmembrane</keyword>
<evidence type="ECO:0008006" key="5">
    <source>
        <dbReference type="Google" id="ProtNLM"/>
    </source>
</evidence>
<dbReference type="EMBL" id="BAAAVV010000005">
    <property type="protein sequence ID" value="GAA3170604.1"/>
    <property type="molecule type" value="Genomic_DNA"/>
</dbReference>
<dbReference type="Pfam" id="PF09534">
    <property type="entry name" value="Trp_oprn_chp"/>
    <property type="match status" value="1"/>
</dbReference>
<dbReference type="RefSeq" id="WP_344689208.1">
    <property type="nucleotide sequence ID" value="NZ_BAAAVV010000005.1"/>
</dbReference>
<evidence type="ECO:0000313" key="3">
    <source>
        <dbReference type="EMBL" id="GAA3170604.1"/>
    </source>
</evidence>
<organism evidence="3 4">
    <name type="scientific">Blastococcus jejuensis</name>
    <dbReference type="NCBI Taxonomy" id="351224"/>
    <lineage>
        <taxon>Bacteria</taxon>
        <taxon>Bacillati</taxon>
        <taxon>Actinomycetota</taxon>
        <taxon>Actinomycetes</taxon>
        <taxon>Geodermatophilales</taxon>
        <taxon>Geodermatophilaceae</taxon>
        <taxon>Blastococcus</taxon>
    </lineage>
</organism>
<feature type="transmembrane region" description="Helical" evidence="2">
    <location>
        <begin position="58"/>
        <end position="77"/>
    </location>
</feature>
<name>A0ABP6P8V3_9ACTN</name>
<evidence type="ECO:0000256" key="2">
    <source>
        <dbReference type="SAM" id="Phobius"/>
    </source>
</evidence>
<feature type="transmembrane region" description="Helical" evidence="2">
    <location>
        <begin position="84"/>
        <end position="105"/>
    </location>
</feature>
<dbReference type="InterPro" id="IPR006311">
    <property type="entry name" value="TAT_signal"/>
</dbReference>
<feature type="compositionally biased region" description="Basic and acidic residues" evidence="1">
    <location>
        <begin position="174"/>
        <end position="192"/>
    </location>
</feature>
<evidence type="ECO:0000256" key="1">
    <source>
        <dbReference type="SAM" id="MobiDB-lite"/>
    </source>
</evidence>
<keyword evidence="2" id="KW-0472">Membrane</keyword>
<dbReference type="Proteomes" id="UP001499924">
    <property type="component" value="Unassembled WGS sequence"/>
</dbReference>
<gene>
    <name evidence="3" type="ORF">GCM10010531_24830</name>
</gene>
<evidence type="ECO:0000313" key="4">
    <source>
        <dbReference type="Proteomes" id="UP001499924"/>
    </source>
</evidence>
<dbReference type="InterPro" id="IPR019051">
    <property type="entry name" value="Trp_biosyn_TM_oprn/chp"/>
</dbReference>
<keyword evidence="2" id="KW-1133">Transmembrane helix</keyword>
<feature type="transmembrane region" description="Helical" evidence="2">
    <location>
        <begin position="125"/>
        <end position="148"/>
    </location>
</feature>
<sequence>MSQDVGARRELTSAVVAAAAAGGLALTAGSQAWAQVTVGRAAPLPPTESTLSGADAAPLVPAAGLVLLAAAVALLAVRGVARVATGLLVALAGGTLAWSGLRVLIAGVRVDDVGGAGAEVGVDVAVAWPVLAVVAGAVGVGAGALVVLHGRAWPGMGQRYERTGSASTVAPASRTDEDRAQDAWKALDRGEDPTAVATPHADPPPGGIQRRL</sequence>
<comment type="caution">
    <text evidence="3">The sequence shown here is derived from an EMBL/GenBank/DDBJ whole genome shotgun (WGS) entry which is preliminary data.</text>
</comment>
<dbReference type="PROSITE" id="PS51318">
    <property type="entry name" value="TAT"/>
    <property type="match status" value="1"/>
</dbReference>